<gene>
    <name evidence="1" type="ORF">HMPREF0742_02682</name>
</gene>
<proteinExistence type="predicted"/>
<comment type="caution">
    <text evidence="1">The sequence shown here is derived from an EMBL/GenBank/DDBJ whole genome shotgun (WGS) entry which is preliminary data.</text>
</comment>
<sequence>MYPHRNSLCLCGWGKNEDRIYLPVYNPILIFRTLHKFYLIFKIL</sequence>
<dbReference type="Proteomes" id="UP000017174">
    <property type="component" value="Unassembled WGS sequence"/>
</dbReference>
<evidence type="ECO:0000313" key="1">
    <source>
        <dbReference type="EMBL" id="ERT63596.1"/>
    </source>
</evidence>
<evidence type="ECO:0000313" key="2">
    <source>
        <dbReference type="Proteomes" id="UP000017174"/>
    </source>
</evidence>
<dbReference type="EMBL" id="AXZG01000075">
    <property type="protein sequence ID" value="ERT63596.1"/>
    <property type="molecule type" value="Genomic_DNA"/>
</dbReference>
<reference evidence="1 2" key="1">
    <citation type="submission" date="2013-08" db="EMBL/GenBank/DDBJ databases">
        <authorList>
            <person name="Weinstock G."/>
            <person name="Sodergren E."/>
            <person name="Wylie T."/>
            <person name="Fulton L."/>
            <person name="Fulton R."/>
            <person name="Fronick C."/>
            <person name="O'Laughlin M."/>
            <person name="Godfrey J."/>
            <person name="Miner T."/>
            <person name="Herter B."/>
            <person name="Appelbaum E."/>
            <person name="Cordes M."/>
            <person name="Lek S."/>
            <person name="Wollam A."/>
            <person name="Pepin K.H."/>
            <person name="Palsikar V.B."/>
            <person name="Mitreva M."/>
            <person name="Wilson R.K."/>
        </authorList>
    </citation>
    <scope>NUCLEOTIDE SEQUENCE [LARGE SCALE GENOMIC DNA]</scope>
    <source>
        <strain evidence="1 2">F0184</strain>
    </source>
</reference>
<dbReference type="HOGENOM" id="CLU_3221554_0_0_11"/>
<accession>U7UWB3</accession>
<dbReference type="AlphaFoldDB" id="U7UWB3"/>
<organism evidence="1 2">
    <name type="scientific">Rothia aeria F0184</name>
    <dbReference type="NCBI Taxonomy" id="888019"/>
    <lineage>
        <taxon>Bacteria</taxon>
        <taxon>Bacillati</taxon>
        <taxon>Actinomycetota</taxon>
        <taxon>Actinomycetes</taxon>
        <taxon>Micrococcales</taxon>
        <taxon>Micrococcaceae</taxon>
        <taxon>Rothia</taxon>
    </lineage>
</organism>
<protein>
    <submittedName>
        <fullName evidence="1">Uncharacterized protein</fullName>
    </submittedName>
</protein>
<name>U7UWB3_9MICC</name>